<dbReference type="PIRSF" id="PIRSF018072">
    <property type="entry name" value="UCP018072"/>
    <property type="match status" value="1"/>
</dbReference>
<sequence length="146" mass="16025">MIDKKWIGHELAATTMLLERGRLCAFARAIGETEPQFTDLAAAKDAGYADLPAPPSFLFGAELDAGTLDTMLADLEIPIARILHGEQSFTYHKPVCAGETITVTSRIDDIFDKKNGALEFLVKTSEVRNDTDELVAEMRSVLVVRN</sequence>
<evidence type="ECO:0000259" key="1">
    <source>
        <dbReference type="Pfam" id="PF13452"/>
    </source>
</evidence>
<evidence type="ECO:0000313" key="2">
    <source>
        <dbReference type="EMBL" id="MBO3273660.1"/>
    </source>
</evidence>
<feature type="domain" description="FAS1-like dehydratase" evidence="1">
    <location>
        <begin position="6"/>
        <end position="138"/>
    </location>
</feature>
<protein>
    <submittedName>
        <fullName evidence="2">MaoC family dehydratase N-terminal domain-containing protein</fullName>
    </submittedName>
</protein>
<comment type="caution">
    <text evidence="2">The sequence shown here is derived from an EMBL/GenBank/DDBJ whole genome shotgun (WGS) entry which is preliminary data.</text>
</comment>
<accession>A0ABS3TLT2</accession>
<organism evidence="2 3">
    <name type="scientific">Pseudomonas schmalbachii</name>
    <dbReference type="NCBI Taxonomy" id="2816993"/>
    <lineage>
        <taxon>Bacteria</taxon>
        <taxon>Pseudomonadati</taxon>
        <taxon>Pseudomonadota</taxon>
        <taxon>Gammaproteobacteria</taxon>
        <taxon>Pseudomonadales</taxon>
        <taxon>Pseudomonadaceae</taxon>
        <taxon>Pseudomonas</taxon>
    </lineage>
</organism>
<dbReference type="Proteomes" id="UP000669060">
    <property type="component" value="Unassembled WGS sequence"/>
</dbReference>
<reference evidence="2 3" key="1">
    <citation type="submission" date="2020-12" db="EMBL/GenBank/DDBJ databases">
        <title>Pseudomonas schmalbachii sp. nov. isolated from millipede gut.</title>
        <authorList>
            <person name="Shelomi M."/>
        </authorList>
    </citation>
    <scope>NUCLEOTIDE SEQUENCE [LARGE SCALE GENOMIC DNA]</scope>
    <source>
        <strain evidence="2 3">Milli4</strain>
    </source>
</reference>
<dbReference type="CDD" id="cd03441">
    <property type="entry name" value="R_hydratase_like"/>
    <property type="match status" value="1"/>
</dbReference>
<proteinExistence type="predicted"/>
<dbReference type="InterPro" id="IPR039569">
    <property type="entry name" value="FAS1-like_DH_region"/>
</dbReference>
<keyword evidence="3" id="KW-1185">Reference proteome</keyword>
<name>A0ABS3TLT2_9PSED</name>
<dbReference type="Gene3D" id="3.10.129.10">
    <property type="entry name" value="Hotdog Thioesterase"/>
    <property type="match status" value="1"/>
</dbReference>
<dbReference type="EMBL" id="JAELYA010000001">
    <property type="protein sequence ID" value="MBO3273660.1"/>
    <property type="molecule type" value="Genomic_DNA"/>
</dbReference>
<dbReference type="SUPFAM" id="SSF54637">
    <property type="entry name" value="Thioesterase/thiol ester dehydrase-isomerase"/>
    <property type="match status" value="1"/>
</dbReference>
<evidence type="ECO:0000313" key="3">
    <source>
        <dbReference type="Proteomes" id="UP000669060"/>
    </source>
</evidence>
<dbReference type="InterPro" id="IPR029069">
    <property type="entry name" value="HotDog_dom_sf"/>
</dbReference>
<dbReference type="Pfam" id="PF13452">
    <property type="entry name" value="FAS1_DH_region"/>
    <property type="match status" value="1"/>
</dbReference>
<dbReference type="InterPro" id="IPR016709">
    <property type="entry name" value="HadA-like"/>
</dbReference>
<dbReference type="RefSeq" id="WP_208311493.1">
    <property type="nucleotide sequence ID" value="NZ_JAELYA010000001.1"/>
</dbReference>
<gene>
    <name evidence="2" type="ORF">JFY56_00285</name>
</gene>